<evidence type="ECO:0000256" key="1">
    <source>
        <dbReference type="SAM" id="MobiDB-lite"/>
    </source>
</evidence>
<name>A0A9X3A516_9PSEU</name>
<dbReference type="Gene3D" id="3.20.20.330">
    <property type="entry name" value="Homocysteine-binding-like domain"/>
    <property type="match status" value="1"/>
</dbReference>
<feature type="compositionally biased region" description="Basic and acidic residues" evidence="1">
    <location>
        <begin position="109"/>
        <end position="120"/>
    </location>
</feature>
<comment type="caution">
    <text evidence="2">The sequence shown here is derived from an EMBL/GenBank/DDBJ whole genome shotgun (WGS) entry which is preliminary data.</text>
</comment>
<reference evidence="2" key="1">
    <citation type="submission" date="2022-08" db="EMBL/GenBank/DDBJ databases">
        <authorList>
            <person name="Tistechok S."/>
            <person name="Samborskyy M."/>
            <person name="Roman I."/>
        </authorList>
    </citation>
    <scope>NUCLEOTIDE SEQUENCE</scope>
    <source>
        <strain evidence="2">DSM 103496</strain>
    </source>
</reference>
<dbReference type="RefSeq" id="WP_259628818.1">
    <property type="nucleotide sequence ID" value="NZ_JANYMP010000031.1"/>
</dbReference>
<gene>
    <name evidence="2" type="ORF">NZH93_41490</name>
</gene>
<evidence type="ECO:0000313" key="2">
    <source>
        <dbReference type="EMBL" id="MCS7483359.1"/>
    </source>
</evidence>
<dbReference type="SUPFAM" id="SSF82282">
    <property type="entry name" value="Homocysteine S-methyltransferase"/>
    <property type="match status" value="1"/>
</dbReference>
<dbReference type="Proteomes" id="UP001141259">
    <property type="component" value="Unassembled WGS sequence"/>
</dbReference>
<organism evidence="2 3">
    <name type="scientific">Umezawaea endophytica</name>
    <dbReference type="NCBI Taxonomy" id="1654476"/>
    <lineage>
        <taxon>Bacteria</taxon>
        <taxon>Bacillati</taxon>
        <taxon>Actinomycetota</taxon>
        <taxon>Actinomycetes</taxon>
        <taxon>Pseudonocardiales</taxon>
        <taxon>Pseudonocardiaceae</taxon>
        <taxon>Umezawaea</taxon>
    </lineage>
</organism>
<dbReference type="AlphaFoldDB" id="A0A9X3A516"/>
<feature type="region of interest" description="Disordered" evidence="1">
    <location>
        <begin position="59"/>
        <end position="120"/>
    </location>
</feature>
<evidence type="ECO:0000313" key="3">
    <source>
        <dbReference type="Proteomes" id="UP001141259"/>
    </source>
</evidence>
<proteinExistence type="predicted"/>
<accession>A0A9X3A516</accession>
<dbReference type="EMBL" id="JANYMP010000031">
    <property type="protein sequence ID" value="MCS7483359.1"/>
    <property type="molecule type" value="Genomic_DNA"/>
</dbReference>
<keyword evidence="3" id="KW-1185">Reference proteome</keyword>
<dbReference type="InterPro" id="IPR036589">
    <property type="entry name" value="HCY_dom_sf"/>
</dbReference>
<sequence>MADRVSSPVAAAFEDRVVGAGGTTDAALPPVRVLREDFAGHSGCRELLNATRPDVGRGVRRACPEAGPDSVETNTFGSDPPNPADRGTSDRIFEPSGAGPTDQPTDAFAAHHPEAKYSHA</sequence>
<protein>
    <submittedName>
        <fullName evidence="2">Uncharacterized protein</fullName>
    </submittedName>
</protein>